<comment type="cofactor">
    <cofactor evidence="3">
        <name>Mg(2+)</name>
        <dbReference type="ChEBI" id="CHEBI:18420"/>
    </cofactor>
</comment>
<dbReference type="Pfam" id="PF01648">
    <property type="entry name" value="ACPS"/>
    <property type="match status" value="1"/>
</dbReference>
<dbReference type="GO" id="GO:0000287">
    <property type="term" value="F:magnesium ion binding"/>
    <property type="evidence" value="ECO:0007669"/>
    <property type="project" value="InterPro"/>
</dbReference>
<feature type="binding site" evidence="2">
    <location>
        <position position="105"/>
    </location>
    <ligand>
        <name>CoA</name>
        <dbReference type="ChEBI" id="CHEBI:57287"/>
    </ligand>
</feature>
<feature type="binding site" evidence="2">
    <location>
        <position position="47"/>
    </location>
    <ligand>
        <name>CoA</name>
        <dbReference type="ChEBI" id="CHEBI:57287"/>
    </ligand>
</feature>
<dbReference type="InterPro" id="IPR003542">
    <property type="entry name" value="Enbac_synth_compD-like"/>
</dbReference>
<dbReference type="GO" id="GO:0009366">
    <property type="term" value="C:enterobactin synthetase complex"/>
    <property type="evidence" value="ECO:0007669"/>
    <property type="project" value="InterPro"/>
</dbReference>
<feature type="binding site" evidence="3">
    <location>
        <position position="105"/>
    </location>
    <ligand>
        <name>Mg(2+)</name>
        <dbReference type="ChEBI" id="CHEBI:18420"/>
    </ligand>
</feature>
<organism evidence="6 7">
    <name type="scientific">Thermomonospora cellulosilytica</name>
    <dbReference type="NCBI Taxonomy" id="1411118"/>
    <lineage>
        <taxon>Bacteria</taxon>
        <taxon>Bacillati</taxon>
        <taxon>Actinomycetota</taxon>
        <taxon>Actinomycetes</taxon>
        <taxon>Streptosporangiales</taxon>
        <taxon>Thermomonosporaceae</taxon>
        <taxon>Thermomonospora</taxon>
    </lineage>
</organism>
<feature type="binding site" evidence="2">
    <location>
        <position position="161"/>
    </location>
    <ligand>
        <name>CoA</name>
        <dbReference type="ChEBI" id="CHEBI:57287"/>
    </ligand>
</feature>
<dbReference type="Pfam" id="PF17837">
    <property type="entry name" value="4PPT_N"/>
    <property type="match status" value="1"/>
</dbReference>
<feature type="binding site" evidence="3">
    <location>
        <position position="106"/>
    </location>
    <ligand>
        <name>Mg(2+)</name>
        <dbReference type="ChEBI" id="CHEBI:18420"/>
    </ligand>
</feature>
<evidence type="ECO:0000313" key="6">
    <source>
        <dbReference type="EMBL" id="MBA9005548.1"/>
    </source>
</evidence>
<keyword evidence="1 6" id="KW-0808">Transferase</keyword>
<name>A0A7W3R9N0_9ACTN</name>
<dbReference type="AlphaFoldDB" id="A0A7W3R9N0"/>
<feature type="binding site" evidence="3">
    <location>
        <position position="107"/>
    </location>
    <ligand>
        <name>Mg(2+)</name>
        <dbReference type="ChEBI" id="CHEBI:18420"/>
    </ligand>
</feature>
<evidence type="ECO:0000256" key="2">
    <source>
        <dbReference type="PIRSR" id="PIRSR603542-1"/>
    </source>
</evidence>
<evidence type="ECO:0000259" key="5">
    <source>
        <dbReference type="Pfam" id="PF17837"/>
    </source>
</evidence>
<gene>
    <name evidence="6" type="ORF">HNR21_004430</name>
</gene>
<dbReference type="PANTHER" id="PTHR38096:SF1">
    <property type="entry name" value="ENTEROBACTIN SYNTHASE COMPONENT D"/>
    <property type="match status" value="1"/>
</dbReference>
<comment type="caution">
    <text evidence="6">The sequence shown here is derived from an EMBL/GenBank/DDBJ whole genome shotgun (WGS) entry which is preliminary data.</text>
</comment>
<proteinExistence type="predicted"/>
<evidence type="ECO:0000259" key="4">
    <source>
        <dbReference type="Pfam" id="PF01648"/>
    </source>
</evidence>
<protein>
    <submittedName>
        <fullName evidence="6">4'-phosphopantetheinyl transferase EntD</fullName>
    </submittedName>
</protein>
<evidence type="ECO:0000313" key="7">
    <source>
        <dbReference type="Proteomes" id="UP000539313"/>
    </source>
</evidence>
<evidence type="ECO:0000256" key="3">
    <source>
        <dbReference type="PIRSR" id="PIRSR603542-2"/>
    </source>
</evidence>
<feature type="binding site" evidence="2">
    <location>
        <position position="151"/>
    </location>
    <ligand>
        <name>CoA</name>
        <dbReference type="ChEBI" id="CHEBI:57287"/>
    </ligand>
</feature>
<dbReference type="PRINTS" id="PR01399">
    <property type="entry name" value="ENTSNTHTASED"/>
</dbReference>
<dbReference type="InterPro" id="IPR008278">
    <property type="entry name" value="4-PPantetheinyl_Trfase_dom"/>
</dbReference>
<dbReference type="Proteomes" id="UP000539313">
    <property type="component" value="Unassembled WGS sequence"/>
</dbReference>
<dbReference type="Gene3D" id="3.90.470.20">
    <property type="entry name" value="4'-phosphopantetheinyl transferase domain"/>
    <property type="match status" value="1"/>
</dbReference>
<dbReference type="GO" id="GO:0009239">
    <property type="term" value="P:enterobactin biosynthetic process"/>
    <property type="evidence" value="ECO:0007669"/>
    <property type="project" value="InterPro"/>
</dbReference>
<dbReference type="GO" id="GO:0005886">
    <property type="term" value="C:plasma membrane"/>
    <property type="evidence" value="ECO:0007669"/>
    <property type="project" value="TreeGrafter"/>
</dbReference>
<feature type="binding site" evidence="2">
    <location>
        <begin position="83"/>
        <end position="84"/>
    </location>
    <ligand>
        <name>CoA</name>
        <dbReference type="ChEBI" id="CHEBI:57287"/>
    </ligand>
</feature>
<dbReference type="SUPFAM" id="SSF56214">
    <property type="entry name" value="4'-phosphopantetheinyl transferase"/>
    <property type="match status" value="1"/>
</dbReference>
<keyword evidence="3" id="KW-0479">Metal-binding</keyword>
<feature type="domain" description="4'-phosphopantetheinyl transferase N-terminal" evidence="5">
    <location>
        <begin position="27"/>
        <end position="94"/>
    </location>
</feature>
<sequence length="216" mass="23228">MIERILPPSAAAVCVYGDVPDAFLFPEEEAMVRRAVERRRREFASVRWCARRALADLGEPPGPILRGERGAPRWPHGVVGSMTHCEGYRAAAVARAGDVRAIGIDAEPHLPLPEGVLESVARPEEHGALGMTGPGVHADRLLFSAKEAVYKAWFPLTGRWLGFEQASVTFAPDGTFTARLLAPDPPLPVFHGRWAVDGGLIATAVTILPQDGAARG</sequence>
<dbReference type="InterPro" id="IPR041354">
    <property type="entry name" value="4PPT_N"/>
</dbReference>
<dbReference type="PANTHER" id="PTHR38096">
    <property type="entry name" value="ENTEROBACTIN SYNTHASE COMPONENT D"/>
    <property type="match status" value="1"/>
</dbReference>
<dbReference type="EMBL" id="JACJII010000001">
    <property type="protein sequence ID" value="MBA9005548.1"/>
    <property type="molecule type" value="Genomic_DNA"/>
</dbReference>
<accession>A0A7W3R9N0</accession>
<keyword evidence="7" id="KW-1185">Reference proteome</keyword>
<evidence type="ECO:0000256" key="1">
    <source>
        <dbReference type="ARBA" id="ARBA00022679"/>
    </source>
</evidence>
<reference evidence="6 7" key="1">
    <citation type="submission" date="2020-08" db="EMBL/GenBank/DDBJ databases">
        <title>Sequencing the genomes of 1000 actinobacteria strains.</title>
        <authorList>
            <person name="Klenk H.-P."/>
        </authorList>
    </citation>
    <scope>NUCLEOTIDE SEQUENCE [LARGE SCALE GENOMIC DNA]</scope>
    <source>
        <strain evidence="6 7">DSM 45823</strain>
    </source>
</reference>
<keyword evidence="3" id="KW-0460">Magnesium</keyword>
<feature type="domain" description="4'-phosphopantetheinyl transferase" evidence="4">
    <location>
        <begin position="101"/>
        <end position="195"/>
    </location>
</feature>
<dbReference type="GO" id="GO:0008897">
    <property type="term" value="F:holo-[acyl-carrier-protein] synthase activity"/>
    <property type="evidence" value="ECO:0007669"/>
    <property type="project" value="InterPro"/>
</dbReference>
<dbReference type="InterPro" id="IPR037143">
    <property type="entry name" value="4-PPantetheinyl_Trfase_dom_sf"/>
</dbReference>
<dbReference type="RefSeq" id="WP_312881157.1">
    <property type="nucleotide sequence ID" value="NZ_JACJII010000001.1"/>
</dbReference>
<feature type="binding site" evidence="2">
    <location>
        <position position="147"/>
    </location>
    <ligand>
        <name>CoA</name>
        <dbReference type="ChEBI" id="CHEBI:57287"/>
    </ligand>
</feature>
<feature type="binding site" evidence="2">
    <location>
        <position position="39"/>
    </location>
    <ligand>
        <name>CoA</name>
        <dbReference type="ChEBI" id="CHEBI:57287"/>
    </ligand>
</feature>